<protein>
    <submittedName>
        <fullName evidence="1">Uncharacterized protein</fullName>
    </submittedName>
</protein>
<gene>
    <name evidence="1" type="ORF">GCM10011489_29140</name>
</gene>
<proteinExistence type="predicted"/>
<reference evidence="1" key="1">
    <citation type="journal article" date="2014" name="Int. J. Syst. Evol. Microbiol.">
        <title>Complete genome sequence of Corynebacterium casei LMG S-19264T (=DSM 44701T), isolated from a smear-ripened cheese.</title>
        <authorList>
            <consortium name="US DOE Joint Genome Institute (JGI-PGF)"/>
            <person name="Walter F."/>
            <person name="Albersmeier A."/>
            <person name="Kalinowski J."/>
            <person name="Ruckert C."/>
        </authorList>
    </citation>
    <scope>NUCLEOTIDE SEQUENCE</scope>
    <source>
        <strain evidence="1">CGMCC 1.12827</strain>
    </source>
</reference>
<accession>A0A916TCF2</accession>
<organism evidence="1 2">
    <name type="scientific">Gordonia jinhuaensis</name>
    <dbReference type="NCBI Taxonomy" id="1517702"/>
    <lineage>
        <taxon>Bacteria</taxon>
        <taxon>Bacillati</taxon>
        <taxon>Actinomycetota</taxon>
        <taxon>Actinomycetes</taxon>
        <taxon>Mycobacteriales</taxon>
        <taxon>Gordoniaceae</taxon>
        <taxon>Gordonia</taxon>
    </lineage>
</organism>
<reference evidence="1" key="2">
    <citation type="submission" date="2020-09" db="EMBL/GenBank/DDBJ databases">
        <authorList>
            <person name="Sun Q."/>
            <person name="Zhou Y."/>
        </authorList>
    </citation>
    <scope>NUCLEOTIDE SEQUENCE</scope>
    <source>
        <strain evidence="1">CGMCC 1.12827</strain>
    </source>
</reference>
<evidence type="ECO:0000313" key="2">
    <source>
        <dbReference type="Proteomes" id="UP000621454"/>
    </source>
</evidence>
<comment type="caution">
    <text evidence="1">The sequence shown here is derived from an EMBL/GenBank/DDBJ whole genome shotgun (WGS) entry which is preliminary data.</text>
</comment>
<sequence>MQSQLVGRIGVITVPVRATNGSQGAGADRLGEVELVINGVHETYLCTAATDIDADRDVLVIGDEGARRLVVEPWTALPGRR</sequence>
<evidence type="ECO:0000313" key="1">
    <source>
        <dbReference type="EMBL" id="GGB39631.1"/>
    </source>
</evidence>
<dbReference type="EMBL" id="BMGC01000023">
    <property type="protein sequence ID" value="GGB39631.1"/>
    <property type="molecule type" value="Genomic_DNA"/>
</dbReference>
<dbReference type="AlphaFoldDB" id="A0A916TCF2"/>
<name>A0A916TCF2_9ACTN</name>
<keyword evidence="2" id="KW-1185">Reference proteome</keyword>
<dbReference type="Proteomes" id="UP000621454">
    <property type="component" value="Unassembled WGS sequence"/>
</dbReference>
<dbReference type="RefSeq" id="WP_229742701.1">
    <property type="nucleotide sequence ID" value="NZ_BMGC01000023.1"/>
</dbReference>